<dbReference type="EMBL" id="BAAAND010000009">
    <property type="protein sequence ID" value="GAA1604103.1"/>
    <property type="molecule type" value="Genomic_DNA"/>
</dbReference>
<feature type="domain" description="RNA polymerase sigma factor 70 region 4 type 2" evidence="7">
    <location>
        <begin position="107"/>
        <end position="159"/>
    </location>
</feature>
<comment type="similarity">
    <text evidence="1">Belongs to the sigma-70 factor family. ECF subfamily.</text>
</comment>
<dbReference type="Pfam" id="PF04542">
    <property type="entry name" value="Sigma70_r2"/>
    <property type="match status" value="1"/>
</dbReference>
<dbReference type="CDD" id="cd06171">
    <property type="entry name" value="Sigma70_r4"/>
    <property type="match status" value="1"/>
</dbReference>
<keyword evidence="4" id="KW-0238">DNA-binding</keyword>
<keyword evidence="2" id="KW-0805">Transcription regulation</keyword>
<dbReference type="InterPro" id="IPR013324">
    <property type="entry name" value="RNA_pol_sigma_r3/r4-like"/>
</dbReference>
<evidence type="ECO:0000313" key="8">
    <source>
        <dbReference type="EMBL" id="GAA1604103.1"/>
    </source>
</evidence>
<name>A0ABP4Q9T3_9ACTN</name>
<dbReference type="InterPro" id="IPR014325">
    <property type="entry name" value="RNA_pol_sigma-E_actinobac"/>
</dbReference>
<gene>
    <name evidence="8" type="ORF">GCM10009742_60910</name>
</gene>
<dbReference type="InterPro" id="IPR036388">
    <property type="entry name" value="WH-like_DNA-bd_sf"/>
</dbReference>
<keyword evidence="9" id="KW-1185">Reference proteome</keyword>
<dbReference type="InterPro" id="IPR013325">
    <property type="entry name" value="RNA_pol_sigma_r2"/>
</dbReference>
<evidence type="ECO:0000313" key="9">
    <source>
        <dbReference type="Proteomes" id="UP001500190"/>
    </source>
</evidence>
<dbReference type="Pfam" id="PF08281">
    <property type="entry name" value="Sigma70_r4_2"/>
    <property type="match status" value="1"/>
</dbReference>
<sequence length="172" mass="19587">MEALMAERDREFAEFVEETSTALRRTAFLVVGDRHRADDIVQDAFYKLYLAWPKVRRAGNPFAYARRVVVNAAYDGGRRPWRREVAIADLPDRTEPDDFTAGHAERDEVLEVLRSLGPRQRACVVLRYYEDLSVEQTAEILGCSEGTVKSQASRGLETLRRAIAERRASQAL</sequence>
<keyword evidence="5" id="KW-0804">Transcription</keyword>
<feature type="domain" description="RNA polymerase sigma-70 region 2" evidence="6">
    <location>
        <begin position="16"/>
        <end position="82"/>
    </location>
</feature>
<dbReference type="SUPFAM" id="SSF88659">
    <property type="entry name" value="Sigma3 and sigma4 domains of RNA polymerase sigma factors"/>
    <property type="match status" value="1"/>
</dbReference>
<organism evidence="8 9">
    <name type="scientific">Kribbella karoonensis</name>
    <dbReference type="NCBI Taxonomy" id="324851"/>
    <lineage>
        <taxon>Bacteria</taxon>
        <taxon>Bacillati</taxon>
        <taxon>Actinomycetota</taxon>
        <taxon>Actinomycetes</taxon>
        <taxon>Propionibacteriales</taxon>
        <taxon>Kribbellaceae</taxon>
        <taxon>Kribbella</taxon>
    </lineage>
</organism>
<evidence type="ECO:0000259" key="6">
    <source>
        <dbReference type="Pfam" id="PF04542"/>
    </source>
</evidence>
<dbReference type="Proteomes" id="UP001500190">
    <property type="component" value="Unassembled WGS sequence"/>
</dbReference>
<evidence type="ECO:0000259" key="7">
    <source>
        <dbReference type="Pfam" id="PF08281"/>
    </source>
</evidence>
<dbReference type="Gene3D" id="1.10.1740.10">
    <property type="match status" value="1"/>
</dbReference>
<dbReference type="InterPro" id="IPR039425">
    <property type="entry name" value="RNA_pol_sigma-70-like"/>
</dbReference>
<evidence type="ECO:0000256" key="1">
    <source>
        <dbReference type="ARBA" id="ARBA00010641"/>
    </source>
</evidence>
<dbReference type="InterPro" id="IPR014284">
    <property type="entry name" value="RNA_pol_sigma-70_dom"/>
</dbReference>
<keyword evidence="3" id="KW-0731">Sigma factor</keyword>
<comment type="caution">
    <text evidence="8">The sequence shown here is derived from an EMBL/GenBank/DDBJ whole genome shotgun (WGS) entry which is preliminary data.</text>
</comment>
<dbReference type="InterPro" id="IPR007627">
    <property type="entry name" value="RNA_pol_sigma70_r2"/>
</dbReference>
<dbReference type="NCBIfam" id="TIGR02937">
    <property type="entry name" value="sigma70-ECF"/>
    <property type="match status" value="1"/>
</dbReference>
<reference evidence="9" key="1">
    <citation type="journal article" date="2019" name="Int. J. Syst. Evol. Microbiol.">
        <title>The Global Catalogue of Microorganisms (GCM) 10K type strain sequencing project: providing services to taxonomists for standard genome sequencing and annotation.</title>
        <authorList>
            <consortium name="The Broad Institute Genomics Platform"/>
            <consortium name="The Broad Institute Genome Sequencing Center for Infectious Disease"/>
            <person name="Wu L."/>
            <person name="Ma J."/>
        </authorList>
    </citation>
    <scope>NUCLEOTIDE SEQUENCE [LARGE SCALE GENOMIC DNA]</scope>
    <source>
        <strain evidence="9">JCM 14304</strain>
    </source>
</reference>
<evidence type="ECO:0000256" key="2">
    <source>
        <dbReference type="ARBA" id="ARBA00023015"/>
    </source>
</evidence>
<dbReference type="Gene3D" id="1.10.10.10">
    <property type="entry name" value="Winged helix-like DNA-binding domain superfamily/Winged helix DNA-binding domain"/>
    <property type="match status" value="1"/>
</dbReference>
<dbReference type="PANTHER" id="PTHR43133:SF50">
    <property type="entry name" value="ECF RNA POLYMERASE SIGMA FACTOR SIGM"/>
    <property type="match status" value="1"/>
</dbReference>
<evidence type="ECO:0000256" key="4">
    <source>
        <dbReference type="ARBA" id="ARBA00023125"/>
    </source>
</evidence>
<accession>A0ABP4Q9T3</accession>
<proteinExistence type="inferred from homology"/>
<evidence type="ECO:0000256" key="3">
    <source>
        <dbReference type="ARBA" id="ARBA00023082"/>
    </source>
</evidence>
<dbReference type="NCBIfam" id="TIGR02983">
    <property type="entry name" value="SigE-fam_strep"/>
    <property type="match status" value="1"/>
</dbReference>
<evidence type="ECO:0000256" key="5">
    <source>
        <dbReference type="ARBA" id="ARBA00023163"/>
    </source>
</evidence>
<dbReference type="InterPro" id="IPR013249">
    <property type="entry name" value="RNA_pol_sigma70_r4_t2"/>
</dbReference>
<protein>
    <submittedName>
        <fullName evidence="8">SigE family RNA polymerase sigma factor</fullName>
    </submittedName>
</protein>
<dbReference type="PANTHER" id="PTHR43133">
    <property type="entry name" value="RNA POLYMERASE ECF-TYPE SIGMA FACTO"/>
    <property type="match status" value="1"/>
</dbReference>
<dbReference type="SUPFAM" id="SSF88946">
    <property type="entry name" value="Sigma2 domain of RNA polymerase sigma factors"/>
    <property type="match status" value="1"/>
</dbReference>